<keyword evidence="3" id="KW-1185">Reference proteome</keyword>
<sequence length="127" mass="14935">MKNQNKILFMFIIGQVIVYTFIIMLQLMPKSLFWILLVLMHLGIIIMIISKKKFIAQGYQVKIYYHRVYLLLILFLPVMFYKLLSGLLTYSVNDTIVTYYTIVIASITILLSFLNILKFSAFLSIHK</sequence>
<dbReference type="EMBL" id="JASCXW010000006">
    <property type="protein sequence ID" value="MDI6452573.1"/>
    <property type="molecule type" value="Genomic_DNA"/>
</dbReference>
<gene>
    <name evidence="2" type="ORF">QJ521_03250</name>
</gene>
<dbReference type="AlphaFoldDB" id="A0AAW6U3M9"/>
<feature type="transmembrane region" description="Helical" evidence="1">
    <location>
        <begin position="69"/>
        <end position="90"/>
    </location>
</feature>
<accession>A0AAW6U3M9</accession>
<evidence type="ECO:0000256" key="1">
    <source>
        <dbReference type="SAM" id="Phobius"/>
    </source>
</evidence>
<protein>
    <submittedName>
        <fullName evidence="2">Uncharacterized protein</fullName>
    </submittedName>
</protein>
<reference evidence="2" key="1">
    <citation type="submission" date="2023-05" db="EMBL/GenBank/DDBJ databases">
        <title>Mariniplasma microaerophilum sp. nov., a novel anaerobic mollicute isolated from terrestrial mud volcano, Taman Peninsula, Russia.</title>
        <authorList>
            <person name="Khomyakova M.A."/>
            <person name="Merkel A.Y."/>
            <person name="Slobodkin A.I."/>
        </authorList>
    </citation>
    <scope>NUCLEOTIDE SEQUENCE</scope>
    <source>
        <strain evidence="2">M4Ah</strain>
    </source>
</reference>
<dbReference type="Proteomes" id="UP001431532">
    <property type="component" value="Unassembled WGS sequence"/>
</dbReference>
<organism evidence="2 3">
    <name type="scientific">Peloplasma aerotolerans</name>
    <dbReference type="NCBI Taxonomy" id="3044389"/>
    <lineage>
        <taxon>Bacteria</taxon>
        <taxon>Bacillati</taxon>
        <taxon>Mycoplasmatota</taxon>
        <taxon>Mollicutes</taxon>
        <taxon>Acholeplasmatales</taxon>
        <taxon>Acholeplasmataceae</taxon>
        <taxon>Peloplasma</taxon>
    </lineage>
</organism>
<name>A0AAW6U3M9_9MOLU</name>
<evidence type="ECO:0000313" key="2">
    <source>
        <dbReference type="EMBL" id="MDI6452573.1"/>
    </source>
</evidence>
<feature type="transmembrane region" description="Helical" evidence="1">
    <location>
        <begin position="96"/>
        <end position="117"/>
    </location>
</feature>
<keyword evidence="1" id="KW-0812">Transmembrane</keyword>
<feature type="transmembrane region" description="Helical" evidence="1">
    <location>
        <begin position="31"/>
        <end position="49"/>
    </location>
</feature>
<keyword evidence="1" id="KW-0472">Membrane</keyword>
<feature type="transmembrane region" description="Helical" evidence="1">
    <location>
        <begin position="7"/>
        <end position="25"/>
    </location>
</feature>
<keyword evidence="1" id="KW-1133">Transmembrane helix</keyword>
<dbReference type="RefSeq" id="WP_282838989.1">
    <property type="nucleotide sequence ID" value="NZ_JASCXW010000006.1"/>
</dbReference>
<evidence type="ECO:0000313" key="3">
    <source>
        <dbReference type="Proteomes" id="UP001431532"/>
    </source>
</evidence>
<proteinExistence type="predicted"/>
<comment type="caution">
    <text evidence="2">The sequence shown here is derived from an EMBL/GenBank/DDBJ whole genome shotgun (WGS) entry which is preliminary data.</text>
</comment>